<reference evidence="3 4" key="1">
    <citation type="submission" date="2016-07" db="EMBL/GenBank/DDBJ databases">
        <title>Draft genome of Scalindua rubra, obtained from a brine-seawater interface in the Red Sea, sheds light on salt adaptation in anammox bacteria.</title>
        <authorList>
            <person name="Speth D.R."/>
            <person name="Lagkouvardos I."/>
            <person name="Wang Y."/>
            <person name="Qian P.-Y."/>
            <person name="Dutilh B.E."/>
            <person name="Jetten M.S."/>
        </authorList>
    </citation>
    <scope>NUCLEOTIDE SEQUENCE [LARGE SCALE GENOMIC DNA]</scope>
    <source>
        <strain evidence="3">BSI-1</strain>
    </source>
</reference>
<dbReference type="InterPro" id="IPR019734">
    <property type="entry name" value="TPR_rpt"/>
</dbReference>
<dbReference type="EMBL" id="MAYW01000040">
    <property type="protein sequence ID" value="ODS33038.1"/>
    <property type="molecule type" value="Genomic_DNA"/>
</dbReference>
<sequence length="271" mass="31974">MKKFFLLVILIFIFFPDLIFGASLSNEKINDLFSIGKKYFHKGNELSASNPEKAKEFYQDAVMHFERIVNEGNIRNSKLYYNIGNIYFRMGDIGNAILNYRRAFQYIPNDTNLQQNLKFARTRRKDHFEEIQKTKILRTVFFWHYDISSRLRISVFIISFFMVWLFALIRIFRKNPIMQWGFVIALIFSVLFGASLIIEEISINKIRPGVIIAPEVVARKGDSNTYEPAFKEPIHSGTEFNLIEHRGNWYHIKLPDSRTCWIPRKAAELVR</sequence>
<organism evidence="3 4">
    <name type="scientific">Candidatus Scalindua rubra</name>
    <dbReference type="NCBI Taxonomy" id="1872076"/>
    <lineage>
        <taxon>Bacteria</taxon>
        <taxon>Pseudomonadati</taxon>
        <taxon>Planctomycetota</taxon>
        <taxon>Candidatus Brocadiia</taxon>
        <taxon>Candidatus Brocadiales</taxon>
        <taxon>Candidatus Scalinduaceae</taxon>
        <taxon>Candidatus Scalindua</taxon>
    </lineage>
</organism>
<feature type="transmembrane region" description="Helical" evidence="2">
    <location>
        <begin position="179"/>
        <end position="198"/>
    </location>
</feature>
<gene>
    <name evidence="3" type="ORF">SCARUB_01857</name>
</gene>
<keyword evidence="1" id="KW-0802">TPR repeat</keyword>
<accession>A0A1E3XBQ4</accession>
<proteinExistence type="predicted"/>
<dbReference type="Pfam" id="PF00515">
    <property type="entry name" value="TPR_1"/>
    <property type="match status" value="1"/>
</dbReference>
<dbReference type="Gene3D" id="2.30.30.40">
    <property type="entry name" value="SH3 Domains"/>
    <property type="match status" value="1"/>
</dbReference>
<evidence type="ECO:0000256" key="2">
    <source>
        <dbReference type="SAM" id="Phobius"/>
    </source>
</evidence>
<dbReference type="Gene3D" id="1.25.40.10">
    <property type="entry name" value="Tetratricopeptide repeat domain"/>
    <property type="match status" value="1"/>
</dbReference>
<keyword evidence="2" id="KW-0812">Transmembrane</keyword>
<feature type="repeat" description="TPR" evidence="1">
    <location>
        <begin position="77"/>
        <end position="110"/>
    </location>
</feature>
<evidence type="ECO:0000313" key="4">
    <source>
        <dbReference type="Proteomes" id="UP000094056"/>
    </source>
</evidence>
<comment type="caution">
    <text evidence="3">The sequence shown here is derived from an EMBL/GenBank/DDBJ whole genome shotgun (WGS) entry which is preliminary data.</text>
</comment>
<keyword evidence="2" id="KW-1133">Transmembrane helix</keyword>
<dbReference type="SUPFAM" id="SSF48452">
    <property type="entry name" value="TPR-like"/>
    <property type="match status" value="1"/>
</dbReference>
<dbReference type="SMART" id="SM00028">
    <property type="entry name" value="TPR"/>
    <property type="match status" value="1"/>
</dbReference>
<evidence type="ECO:0000256" key="1">
    <source>
        <dbReference type="PROSITE-ProRule" id="PRU00339"/>
    </source>
</evidence>
<evidence type="ECO:0000313" key="3">
    <source>
        <dbReference type="EMBL" id="ODS33038.1"/>
    </source>
</evidence>
<name>A0A1E3XBQ4_9BACT</name>
<dbReference type="PROSITE" id="PS50293">
    <property type="entry name" value="TPR_REGION"/>
    <property type="match status" value="1"/>
</dbReference>
<feature type="transmembrane region" description="Helical" evidence="2">
    <location>
        <begin position="153"/>
        <end position="172"/>
    </location>
</feature>
<keyword evidence="2" id="KW-0472">Membrane</keyword>
<dbReference type="Proteomes" id="UP000094056">
    <property type="component" value="Unassembled WGS sequence"/>
</dbReference>
<dbReference type="AlphaFoldDB" id="A0A1E3XBQ4"/>
<dbReference type="PROSITE" id="PS50005">
    <property type="entry name" value="TPR"/>
    <property type="match status" value="1"/>
</dbReference>
<dbReference type="InterPro" id="IPR011990">
    <property type="entry name" value="TPR-like_helical_dom_sf"/>
</dbReference>
<protein>
    <submittedName>
        <fullName evidence="3">Uncharacterized protein</fullName>
    </submittedName>
</protein>